<dbReference type="KEGG" id="gfs:119634530"/>
<evidence type="ECO:0000256" key="1">
    <source>
        <dbReference type="ARBA" id="ARBA00004613"/>
    </source>
</evidence>
<keyword evidence="10" id="KW-0325">Glycoprotein</keyword>
<dbReference type="InterPro" id="IPR043504">
    <property type="entry name" value="Peptidase_S1_PA_chymotrypsin"/>
</dbReference>
<evidence type="ECO:0000256" key="9">
    <source>
        <dbReference type="ARBA" id="ARBA00023157"/>
    </source>
</evidence>
<accession>A0A8U0WIC2</accession>
<keyword evidence="7" id="KW-0106">Calcium</keyword>
<dbReference type="PROSITE" id="PS50240">
    <property type="entry name" value="TRYPSIN_DOM"/>
    <property type="match status" value="3"/>
</dbReference>
<dbReference type="SUPFAM" id="SSF50494">
    <property type="entry name" value="Trypsin-like serine proteases"/>
    <property type="match status" value="3"/>
</dbReference>
<evidence type="ECO:0000256" key="8">
    <source>
        <dbReference type="ARBA" id="ARBA00023145"/>
    </source>
</evidence>
<dbReference type="InterPro" id="IPR018114">
    <property type="entry name" value="TRYPSIN_HIS"/>
</dbReference>
<proteinExistence type="inferred from homology"/>
<feature type="domain" description="Peptidase S1" evidence="14">
    <location>
        <begin position="564"/>
        <end position="810"/>
    </location>
</feature>
<feature type="domain" description="Clip" evidence="15">
    <location>
        <begin position="826"/>
        <end position="882"/>
    </location>
</feature>
<reference evidence="17" key="1">
    <citation type="submission" date="2025-08" db="UniProtKB">
        <authorList>
            <consortium name="RefSeq"/>
        </authorList>
    </citation>
    <scope>IDENTIFICATION</scope>
    <source>
        <tissue evidence="17">Whole body pupa</tissue>
    </source>
</reference>
<dbReference type="RefSeq" id="XP_037884683.1">
    <property type="nucleotide sequence ID" value="XM_038028755.1"/>
</dbReference>
<sequence length="1209" mass="136055">MFYKNAFLIVKLIVLLSTLRHSAAYGVTQHCYNPNGRLGRCISVYECETILKIFVHQQADAYEFARKSECANGQGTKPYVCCTADTGFTDRTEYRGHRVIFPSSEEDDTRYEFKLPDGYDRKLTQTDLFPKHPNCGHVTISNKIYGGEEAELTEFAWLANLEYKTPNGNLVSVCAGNIINKRYILTAAHCIVGAIEREVGRLVSLRVGDHYTQSHTDCNQFHCIDPFQRLGIEKYKVHENFQSITSDGIRNYNDIALIRTSRDIPFKDSIQPVCLPDGDLLSPLKAGMSLTVAGWGHNGTVKYTNEKRKVDVPYVENHNCRLKVSDSQLCAGGVYMKDSCTGDSGGALMRISPSGWIIEGIVSYGRGCGLEQPAVYTRVRKYIQWIRDNVSSNPQQSRLRSALLVSVKSRDKSTEPRPVIVFQSEAKTITFFRPTQESERTNSNNNNNIRRCLNPNRRIGTCVAIQNCQVLMHSDYDFIRASRCGGGFGTTPMVCCSSDTGFTQNFINEVYDYSNEFNQNEIYEQRQGSSVRDNYWMESASIENAISLLPKPPTCGGEFIDNRIYGGRNADLHEFPWLAFLEYSNADPNTDMVCAGTLINPRYVLTAAHCVKGAVLRLKGELVAVRLGVHDYTQNMRLTNNVERVRVMERIVHELYKSGKNPLNDIALLRLENNVRYSKTIRPICMPSVLRDYALGMNANLTVIGWGATEKKSSSAVKQSVSVPLFDQKYCQQQYATLGLNIEWTQICAGGELNKDSCRGDSGAPLMHNHNGIWILQGVVSFGRRCGNEGWPGVYSRILLLITVIHQYLYLETTHVNKLEIETFSKCKIPHQSESSACVAVSDCSPYLEVRNSSELTAERVNFLKNIQCPDLIDDLESTVCCPVQGQRYREPLLKFTQLAHQNLSASTKKKKLKRRIYASDQLNACGKQVTQRIYGGEIAELNEFPWLALLIYNTNEFSCSGVLIDSRHILTAAHCVSGEAYRLKKGLKYVRLGEFNVGTEPDCIEEINYLNCADSVSNIEIDHIFVHPEYKENSRNKFHDIAVIRLDEEVTFTNFIMPICLPNRTAELFEFEEGQIFSVSGWGRTDLFNKYFTNIPSPIKLKLRIPLVSQENCSKIMRRYGVQLGSTQLCAGGEFGKDTCAGDSGGPLMYFDRKHSRWVTYGVVSYGFTRCGVAGHPAVYTKVAAYSDWIHSVVTDAGNDSISLLKEK</sequence>
<dbReference type="GeneID" id="119634530"/>
<evidence type="ECO:0000259" key="15">
    <source>
        <dbReference type="PROSITE" id="PS51888"/>
    </source>
</evidence>
<feature type="domain" description="Clip" evidence="15">
    <location>
        <begin position="30"/>
        <end position="82"/>
    </location>
</feature>
<dbReference type="SMART" id="SM00020">
    <property type="entry name" value="Tryp_SPc"/>
    <property type="match status" value="3"/>
</dbReference>
<dbReference type="PROSITE" id="PS00135">
    <property type="entry name" value="TRYPSIN_SER"/>
    <property type="match status" value="2"/>
</dbReference>
<evidence type="ECO:0000256" key="6">
    <source>
        <dbReference type="ARBA" id="ARBA00022825"/>
    </source>
</evidence>
<dbReference type="SMART" id="SM00680">
    <property type="entry name" value="CLIP"/>
    <property type="match status" value="3"/>
</dbReference>
<feature type="domain" description="Peptidase S1" evidence="14">
    <location>
        <begin position="144"/>
        <end position="391"/>
    </location>
</feature>
<evidence type="ECO:0000256" key="2">
    <source>
        <dbReference type="ARBA" id="ARBA00022525"/>
    </source>
</evidence>
<dbReference type="InterPro" id="IPR001254">
    <property type="entry name" value="Trypsin_dom"/>
</dbReference>
<dbReference type="Proteomes" id="UP000092443">
    <property type="component" value="Unplaced"/>
</dbReference>
<dbReference type="GO" id="GO:0004252">
    <property type="term" value="F:serine-type endopeptidase activity"/>
    <property type="evidence" value="ECO:0007669"/>
    <property type="project" value="InterPro"/>
</dbReference>
<dbReference type="AlphaFoldDB" id="A0A8U0WIC2"/>
<dbReference type="PROSITE" id="PS51888">
    <property type="entry name" value="CLIP"/>
    <property type="match status" value="3"/>
</dbReference>
<dbReference type="InterPro" id="IPR022700">
    <property type="entry name" value="CLIP"/>
</dbReference>
<evidence type="ECO:0000256" key="5">
    <source>
        <dbReference type="ARBA" id="ARBA00022801"/>
    </source>
</evidence>
<evidence type="ECO:0000256" key="4">
    <source>
        <dbReference type="ARBA" id="ARBA00022729"/>
    </source>
</evidence>
<dbReference type="Pfam" id="PF12032">
    <property type="entry name" value="CLIP"/>
    <property type="match status" value="3"/>
</dbReference>
<dbReference type="PANTHER" id="PTHR24256">
    <property type="entry name" value="TRYPTASE-RELATED"/>
    <property type="match status" value="1"/>
</dbReference>
<keyword evidence="5 12" id="KW-0378">Hydrolase</keyword>
<evidence type="ECO:0000256" key="7">
    <source>
        <dbReference type="ARBA" id="ARBA00022837"/>
    </source>
</evidence>
<keyword evidence="8" id="KW-0865">Zymogen</keyword>
<evidence type="ECO:0000256" key="3">
    <source>
        <dbReference type="ARBA" id="ARBA00022670"/>
    </source>
</evidence>
<comment type="similarity">
    <text evidence="11">Belongs to the peptidase S1 family. CLIP subfamily.</text>
</comment>
<feature type="signal peptide" evidence="13">
    <location>
        <begin position="1"/>
        <end position="24"/>
    </location>
</feature>
<feature type="chain" id="PRO_5035878685" evidence="13">
    <location>
        <begin position="25"/>
        <end position="1209"/>
    </location>
</feature>
<dbReference type="PROSITE" id="PS00134">
    <property type="entry name" value="TRYPSIN_HIS"/>
    <property type="match status" value="3"/>
</dbReference>
<dbReference type="InterPro" id="IPR009003">
    <property type="entry name" value="Peptidase_S1_PA"/>
</dbReference>
<feature type="domain" description="Peptidase S1" evidence="14">
    <location>
        <begin position="934"/>
        <end position="1196"/>
    </location>
</feature>
<evidence type="ECO:0000256" key="12">
    <source>
        <dbReference type="RuleBase" id="RU363034"/>
    </source>
</evidence>
<dbReference type="InterPro" id="IPR051487">
    <property type="entry name" value="Ser/Thr_Proteases_Immune/Dev"/>
</dbReference>
<dbReference type="PRINTS" id="PR00722">
    <property type="entry name" value="CHYMOTRYPSIN"/>
</dbReference>
<keyword evidence="16" id="KW-1185">Reference proteome</keyword>
<dbReference type="Gene3D" id="2.40.10.10">
    <property type="entry name" value="Trypsin-like serine proteases"/>
    <property type="match status" value="6"/>
</dbReference>
<protein>
    <submittedName>
        <fullName evidence="17">Uncharacterized protein LOC119634530</fullName>
    </submittedName>
</protein>
<dbReference type="GO" id="GO:0005576">
    <property type="term" value="C:extracellular region"/>
    <property type="evidence" value="ECO:0007669"/>
    <property type="project" value="UniProtKB-SubCell"/>
</dbReference>
<keyword evidence="2" id="KW-0964">Secreted</keyword>
<dbReference type="InterPro" id="IPR001314">
    <property type="entry name" value="Peptidase_S1A"/>
</dbReference>
<organism evidence="16 17">
    <name type="scientific">Glossina fuscipes</name>
    <dbReference type="NCBI Taxonomy" id="7396"/>
    <lineage>
        <taxon>Eukaryota</taxon>
        <taxon>Metazoa</taxon>
        <taxon>Ecdysozoa</taxon>
        <taxon>Arthropoda</taxon>
        <taxon>Hexapoda</taxon>
        <taxon>Insecta</taxon>
        <taxon>Pterygota</taxon>
        <taxon>Neoptera</taxon>
        <taxon>Endopterygota</taxon>
        <taxon>Diptera</taxon>
        <taxon>Brachycera</taxon>
        <taxon>Muscomorpha</taxon>
        <taxon>Hippoboscoidea</taxon>
        <taxon>Glossinidae</taxon>
        <taxon>Glossina</taxon>
    </lineage>
</organism>
<evidence type="ECO:0000256" key="10">
    <source>
        <dbReference type="ARBA" id="ARBA00023180"/>
    </source>
</evidence>
<dbReference type="FunFam" id="2.40.10.10:FF:000084">
    <property type="entry name" value="Serine protease easter"/>
    <property type="match status" value="1"/>
</dbReference>
<keyword evidence="6 12" id="KW-0720">Serine protease</keyword>
<dbReference type="FunFam" id="2.40.10.10:FF:000028">
    <property type="entry name" value="Serine protease easter"/>
    <property type="match status" value="2"/>
</dbReference>
<name>A0A8U0WIC2_9MUSC</name>
<evidence type="ECO:0000256" key="11">
    <source>
        <dbReference type="ARBA" id="ARBA00024195"/>
    </source>
</evidence>
<keyword evidence="3 12" id="KW-0645">Protease</keyword>
<evidence type="ECO:0000313" key="16">
    <source>
        <dbReference type="Proteomes" id="UP000092443"/>
    </source>
</evidence>
<evidence type="ECO:0000259" key="14">
    <source>
        <dbReference type="PROSITE" id="PS50240"/>
    </source>
</evidence>
<evidence type="ECO:0000313" key="17">
    <source>
        <dbReference type="RefSeq" id="XP_037884683.1"/>
    </source>
</evidence>
<gene>
    <name evidence="17" type="primary">LOC119634530</name>
</gene>
<dbReference type="InterPro" id="IPR038565">
    <property type="entry name" value="CLIP_sf"/>
</dbReference>
<keyword evidence="4 13" id="KW-0732">Signal</keyword>
<dbReference type="InterPro" id="IPR033116">
    <property type="entry name" value="TRYPSIN_SER"/>
</dbReference>
<comment type="subcellular location">
    <subcellularLocation>
        <location evidence="1">Secreted</location>
    </subcellularLocation>
</comment>
<dbReference type="FunFam" id="2.40.10.10:FF:000146">
    <property type="entry name" value="Serine protease 53"/>
    <property type="match status" value="1"/>
</dbReference>
<dbReference type="Pfam" id="PF00089">
    <property type="entry name" value="Trypsin"/>
    <property type="match status" value="3"/>
</dbReference>
<dbReference type="CDD" id="cd00190">
    <property type="entry name" value="Tryp_SPc"/>
    <property type="match status" value="3"/>
</dbReference>
<feature type="domain" description="Clip" evidence="15">
    <location>
        <begin position="451"/>
        <end position="496"/>
    </location>
</feature>
<evidence type="ECO:0000256" key="13">
    <source>
        <dbReference type="SAM" id="SignalP"/>
    </source>
</evidence>
<dbReference type="GO" id="GO:0006508">
    <property type="term" value="P:proteolysis"/>
    <property type="evidence" value="ECO:0007669"/>
    <property type="project" value="UniProtKB-KW"/>
</dbReference>
<dbReference type="Gene3D" id="3.30.1640.30">
    <property type="match status" value="3"/>
</dbReference>
<keyword evidence="9" id="KW-1015">Disulfide bond</keyword>